<dbReference type="GO" id="GO:0016020">
    <property type="term" value="C:membrane"/>
    <property type="evidence" value="ECO:0007669"/>
    <property type="project" value="TreeGrafter"/>
</dbReference>
<dbReference type="GO" id="GO:0008104">
    <property type="term" value="P:intracellular protein localization"/>
    <property type="evidence" value="ECO:0007669"/>
    <property type="project" value="TreeGrafter"/>
</dbReference>
<accession>A0A8T0DIN4</accession>
<dbReference type="PANTHER" id="PTHR16074:SF4">
    <property type="entry name" value="BARDET-BIEDL SYNDROME 7 PROTEIN"/>
    <property type="match status" value="1"/>
</dbReference>
<dbReference type="GO" id="GO:0060271">
    <property type="term" value="P:cilium assembly"/>
    <property type="evidence" value="ECO:0007669"/>
    <property type="project" value="TreeGrafter"/>
</dbReference>
<dbReference type="InterPro" id="IPR056332">
    <property type="entry name" value="Beta-prop_BBS7"/>
</dbReference>
<dbReference type="GO" id="GO:0005930">
    <property type="term" value="C:axoneme"/>
    <property type="evidence" value="ECO:0007669"/>
    <property type="project" value="TreeGrafter"/>
</dbReference>
<dbReference type="AlphaFoldDB" id="A0A8T0DIN4"/>
<keyword evidence="3" id="KW-1185">Reference proteome</keyword>
<evidence type="ECO:0000313" key="2">
    <source>
        <dbReference type="EMBL" id="KAF8567739.1"/>
    </source>
</evidence>
<reference evidence="2 3" key="1">
    <citation type="submission" date="2019-07" db="EMBL/GenBank/DDBJ databases">
        <title>Annotation for the trematode Paragonimus westermani.</title>
        <authorList>
            <person name="Choi Y.-J."/>
        </authorList>
    </citation>
    <scope>NUCLEOTIDE SEQUENCE [LARGE SCALE GENOMIC DNA]</scope>
    <source>
        <strain evidence="2">180907_Pwestermani</strain>
    </source>
</reference>
<dbReference type="Proteomes" id="UP000699462">
    <property type="component" value="Unassembled WGS sequence"/>
</dbReference>
<dbReference type="GO" id="GO:0034464">
    <property type="term" value="C:BBSome"/>
    <property type="evidence" value="ECO:0007669"/>
    <property type="project" value="TreeGrafter"/>
</dbReference>
<comment type="caution">
    <text evidence="2">The sequence shown here is derived from an EMBL/GenBank/DDBJ whole genome shotgun (WGS) entry which is preliminary data.</text>
</comment>
<proteinExistence type="predicted"/>
<dbReference type="EMBL" id="JTDF01003528">
    <property type="protein sequence ID" value="KAF8567739.1"/>
    <property type="molecule type" value="Genomic_DNA"/>
</dbReference>
<dbReference type="GO" id="GO:0036064">
    <property type="term" value="C:ciliary basal body"/>
    <property type="evidence" value="ECO:0007669"/>
    <property type="project" value="TreeGrafter"/>
</dbReference>
<feature type="non-terminal residue" evidence="2">
    <location>
        <position position="123"/>
    </location>
</feature>
<protein>
    <recommendedName>
        <fullName evidence="1">BBS7 beta-propeller domain-containing protein</fullName>
    </recommendedName>
</protein>
<evidence type="ECO:0000259" key="1">
    <source>
        <dbReference type="Pfam" id="PF23743"/>
    </source>
</evidence>
<gene>
    <name evidence="2" type="ORF">P879_05761</name>
</gene>
<organism evidence="2 3">
    <name type="scientific">Paragonimus westermani</name>
    <dbReference type="NCBI Taxonomy" id="34504"/>
    <lineage>
        <taxon>Eukaryota</taxon>
        <taxon>Metazoa</taxon>
        <taxon>Spiralia</taxon>
        <taxon>Lophotrochozoa</taxon>
        <taxon>Platyhelminthes</taxon>
        <taxon>Trematoda</taxon>
        <taxon>Digenea</taxon>
        <taxon>Plagiorchiida</taxon>
        <taxon>Troglotremata</taxon>
        <taxon>Troglotrematidae</taxon>
        <taxon>Paragonimus</taxon>
    </lineage>
</organism>
<name>A0A8T0DIN4_9TREM</name>
<feature type="domain" description="BBS7 beta-propeller" evidence="1">
    <location>
        <begin position="4"/>
        <end position="97"/>
    </location>
</feature>
<dbReference type="PANTHER" id="PTHR16074">
    <property type="entry name" value="BARDET-BIEDL SYNDROME 7 PROTEIN"/>
    <property type="match status" value="1"/>
</dbReference>
<dbReference type="Pfam" id="PF23743">
    <property type="entry name" value="Beta-prop_BBS7"/>
    <property type="match status" value="1"/>
</dbReference>
<dbReference type="OrthoDB" id="414590at2759"/>
<sequence>SGVPVHRWELCSQNTRNAVLSIEHYGLLREKQEQLIVAYEDGVIEVYTYDEFDYPTLIYETKISQRLTAVRAGNFAHADFPELICVTYSGTIFGLTTEPVVEEATDIERSSGTHVQAKIEKLE</sequence>
<evidence type="ECO:0000313" key="3">
    <source>
        <dbReference type="Proteomes" id="UP000699462"/>
    </source>
</evidence>